<reference evidence="5 6" key="1">
    <citation type="submission" date="2019-08" db="EMBL/GenBank/DDBJ databases">
        <title>In-depth cultivation of the pig gut microbiome towards novel bacterial diversity and tailored functional studies.</title>
        <authorList>
            <person name="Wylensek D."/>
            <person name="Hitch T.C.A."/>
            <person name="Clavel T."/>
        </authorList>
    </citation>
    <scope>NUCLEOTIDE SEQUENCE [LARGE SCALE GENOMIC DNA]</scope>
    <source>
        <strain evidence="5 6">WCA-383-APC-5B</strain>
    </source>
</reference>
<dbReference type="NCBIfam" id="TIGR02092">
    <property type="entry name" value="glgD"/>
    <property type="match status" value="1"/>
</dbReference>
<dbReference type="AlphaFoldDB" id="A0A7X2N0S4"/>
<dbReference type="GO" id="GO:0005978">
    <property type="term" value="P:glycogen biosynthetic process"/>
    <property type="evidence" value="ECO:0007669"/>
    <property type="project" value="UniProtKB-KW"/>
</dbReference>
<dbReference type="SUPFAM" id="SSF51161">
    <property type="entry name" value="Trimeric LpxA-like enzymes"/>
    <property type="match status" value="1"/>
</dbReference>
<proteinExistence type="inferred from homology"/>
<evidence type="ECO:0000313" key="5">
    <source>
        <dbReference type="EMBL" id="MSR92569.1"/>
    </source>
</evidence>
<accession>A0A7X2N0S4</accession>
<sequence length="367" mass="41717">MKNYVGIINLDEKEDQIRELTITRPLASVPLGGRYRIIDFILSNMTNAGIDNIGIFAKSASRSLMDHLSNGRPWDLHRKKDGLRFFNFGQTAPVDDDVHVFADNLDFFKYCKQEYILLAPSYMICNIDFVKAEEYHEQSGADVTIIYKKVNNANDHFYGCDLLNIEDERVVSVGKNIGNNKEATIGMEMFLMKKDLFVGLIYECIKTGKWSKIKQCIYANLSNYKVRAFEFDGYLSCVNSLASYYMANMDLLNTRINNELFFDNGPIYTKTKDEAPTKYTEDSNVVNSIVANGCYIEGTVENCIISRRVKVNKGAVLKNCIILQNTVIGPDAKLTHVITDKCSYISKGENLMGSKNYPIVIEKQRIF</sequence>
<evidence type="ECO:0000313" key="6">
    <source>
        <dbReference type="Proteomes" id="UP000460287"/>
    </source>
</evidence>
<dbReference type="RefSeq" id="WP_154532589.1">
    <property type="nucleotide sequence ID" value="NZ_VULX01000037.1"/>
</dbReference>
<evidence type="ECO:0000259" key="3">
    <source>
        <dbReference type="Pfam" id="PF00483"/>
    </source>
</evidence>
<dbReference type="InterPro" id="IPR011004">
    <property type="entry name" value="Trimer_LpxA-like_sf"/>
</dbReference>
<dbReference type="Gene3D" id="3.90.550.10">
    <property type="entry name" value="Spore Coat Polysaccharide Biosynthesis Protein SpsA, Chain A"/>
    <property type="match status" value="1"/>
</dbReference>
<keyword evidence="5" id="KW-0548">Nucleotidyltransferase</keyword>
<keyword evidence="2" id="KW-0320">Glycogen biosynthesis</keyword>
<evidence type="ECO:0000256" key="1">
    <source>
        <dbReference type="ARBA" id="ARBA00010443"/>
    </source>
</evidence>
<name>A0A7X2N0S4_9CLOT</name>
<dbReference type="Pfam" id="PF24894">
    <property type="entry name" value="Hexapep_GlmU"/>
    <property type="match status" value="1"/>
</dbReference>
<dbReference type="CDD" id="cd02508">
    <property type="entry name" value="ADP_Glucose_PP"/>
    <property type="match status" value="1"/>
</dbReference>
<dbReference type="Gene3D" id="2.160.10.10">
    <property type="entry name" value="Hexapeptide repeat proteins"/>
    <property type="match status" value="1"/>
</dbReference>
<dbReference type="InterPro" id="IPR011832">
    <property type="entry name" value="GlgDAde_trans"/>
</dbReference>
<dbReference type="InterPro" id="IPR005835">
    <property type="entry name" value="NTP_transferase_dom"/>
</dbReference>
<dbReference type="InterPro" id="IPR011831">
    <property type="entry name" value="ADP-Glc_PPase"/>
</dbReference>
<dbReference type="Pfam" id="PF00483">
    <property type="entry name" value="NTP_transferase"/>
    <property type="match status" value="1"/>
</dbReference>
<dbReference type="InterPro" id="IPR056818">
    <property type="entry name" value="GlmU/GlgC-like_hexapep"/>
</dbReference>
<organism evidence="5 6">
    <name type="scientific">Inconstantimicrobium porci</name>
    <dbReference type="NCBI Taxonomy" id="2652291"/>
    <lineage>
        <taxon>Bacteria</taxon>
        <taxon>Bacillati</taxon>
        <taxon>Bacillota</taxon>
        <taxon>Clostridia</taxon>
        <taxon>Eubacteriales</taxon>
        <taxon>Clostridiaceae</taxon>
        <taxon>Inconstantimicrobium</taxon>
    </lineage>
</organism>
<evidence type="ECO:0000256" key="2">
    <source>
        <dbReference type="ARBA" id="ARBA00023056"/>
    </source>
</evidence>
<comment type="caution">
    <text evidence="5">The sequence shown here is derived from an EMBL/GenBank/DDBJ whole genome shotgun (WGS) entry which is preliminary data.</text>
</comment>
<keyword evidence="6" id="KW-1185">Reference proteome</keyword>
<dbReference type="SUPFAM" id="SSF53448">
    <property type="entry name" value="Nucleotide-diphospho-sugar transferases"/>
    <property type="match status" value="1"/>
</dbReference>
<protein>
    <submittedName>
        <fullName evidence="5">Glucose-1-phosphate adenylyltransferase subunit GlgD</fullName>
        <ecNumber evidence="5">2.7.7.27</ecNumber>
    </submittedName>
</protein>
<keyword evidence="5" id="KW-0808">Transferase</keyword>
<dbReference type="PANTHER" id="PTHR43523:SF6">
    <property type="entry name" value="GLYCOGEN BIOSYNTHESIS PROTEIN GLGD"/>
    <property type="match status" value="1"/>
</dbReference>
<dbReference type="Proteomes" id="UP000460287">
    <property type="component" value="Unassembled WGS sequence"/>
</dbReference>
<dbReference type="GO" id="GO:0008878">
    <property type="term" value="F:glucose-1-phosphate adenylyltransferase activity"/>
    <property type="evidence" value="ECO:0007669"/>
    <property type="project" value="UniProtKB-EC"/>
</dbReference>
<dbReference type="InterPro" id="IPR029044">
    <property type="entry name" value="Nucleotide-diphossugar_trans"/>
</dbReference>
<gene>
    <name evidence="5" type="primary">glgD</name>
    <name evidence="5" type="ORF">FYJ33_14640</name>
</gene>
<dbReference type="EC" id="2.7.7.27" evidence="5"/>
<dbReference type="CDD" id="cd04651">
    <property type="entry name" value="LbH_G1P_AT_C"/>
    <property type="match status" value="1"/>
</dbReference>
<feature type="domain" description="Nucleotidyl transferase" evidence="3">
    <location>
        <begin position="17"/>
        <end position="160"/>
    </location>
</feature>
<comment type="similarity">
    <text evidence="1">Belongs to the bacterial/plant glucose-1-phosphate adenylyltransferase family.</text>
</comment>
<dbReference type="PANTHER" id="PTHR43523">
    <property type="entry name" value="GLUCOSE-1-PHOSPHATE ADENYLYLTRANSFERASE-RELATED"/>
    <property type="match status" value="1"/>
</dbReference>
<evidence type="ECO:0000259" key="4">
    <source>
        <dbReference type="Pfam" id="PF24894"/>
    </source>
</evidence>
<feature type="domain" description="Glucose-1-phosphate adenylyltransferase/Bifunctional protein GlmU-like C-terminal hexapeptide" evidence="4">
    <location>
        <begin position="281"/>
        <end position="349"/>
    </location>
</feature>
<dbReference type="EMBL" id="VULX01000037">
    <property type="protein sequence ID" value="MSR92569.1"/>
    <property type="molecule type" value="Genomic_DNA"/>
</dbReference>